<evidence type="ECO:0000313" key="2">
    <source>
        <dbReference type="EMBL" id="CAH0563940.1"/>
    </source>
</evidence>
<protein>
    <submittedName>
        <fullName evidence="2">Uncharacterized protein</fullName>
    </submittedName>
</protein>
<feature type="chain" id="PRO_5040177281" evidence="1">
    <location>
        <begin position="22"/>
        <end position="316"/>
    </location>
</feature>
<evidence type="ECO:0000313" key="3">
    <source>
        <dbReference type="Proteomes" id="UP001154078"/>
    </source>
</evidence>
<keyword evidence="3" id="KW-1185">Reference proteome</keyword>
<dbReference type="Proteomes" id="UP001154078">
    <property type="component" value="Chromosome 9"/>
</dbReference>
<organism evidence="2 3">
    <name type="scientific">Brassicogethes aeneus</name>
    <name type="common">Rape pollen beetle</name>
    <name type="synonym">Meligethes aeneus</name>
    <dbReference type="NCBI Taxonomy" id="1431903"/>
    <lineage>
        <taxon>Eukaryota</taxon>
        <taxon>Metazoa</taxon>
        <taxon>Ecdysozoa</taxon>
        <taxon>Arthropoda</taxon>
        <taxon>Hexapoda</taxon>
        <taxon>Insecta</taxon>
        <taxon>Pterygota</taxon>
        <taxon>Neoptera</taxon>
        <taxon>Endopterygota</taxon>
        <taxon>Coleoptera</taxon>
        <taxon>Polyphaga</taxon>
        <taxon>Cucujiformia</taxon>
        <taxon>Nitidulidae</taxon>
        <taxon>Meligethinae</taxon>
        <taxon>Brassicogethes</taxon>
    </lineage>
</organism>
<gene>
    <name evidence="2" type="ORF">MELIAE_LOCUS12610</name>
</gene>
<dbReference type="EMBL" id="OV121140">
    <property type="protein sequence ID" value="CAH0563940.1"/>
    <property type="molecule type" value="Genomic_DNA"/>
</dbReference>
<evidence type="ECO:0000256" key="1">
    <source>
        <dbReference type="SAM" id="SignalP"/>
    </source>
</evidence>
<proteinExistence type="predicted"/>
<name>A0A9P0FQZ6_BRAAE</name>
<keyword evidence="1" id="KW-0732">Signal</keyword>
<dbReference type="AlphaFoldDB" id="A0A9P0FQZ6"/>
<reference evidence="2" key="1">
    <citation type="submission" date="2021-12" db="EMBL/GenBank/DDBJ databases">
        <authorList>
            <person name="King R."/>
        </authorList>
    </citation>
    <scope>NUCLEOTIDE SEQUENCE</scope>
</reference>
<accession>A0A9P0FQZ6</accession>
<dbReference type="OrthoDB" id="8188268at2759"/>
<sequence length="316" mass="37172">MKSSLGVGFFIFSTCMASVFTLPTSLVEEIKSSELREPKVKRTPSNQEENSEVQYFNKPSAIKRGANLKTPNSDQQALNEWSQAQAQALNEDLSNLQSSLYNNQQNYDDKTIAEYEKGFQYGANKEKLDEALENAVLKSEYYDPGSLNQYRYYGADDKKRRRRAVQKLRMAPRFKRDVELTPEEIITLLNLYEKSRQNEDYRPYQPLKYQYNNENYDIDTENNDGENWLEGPVYPHVNRENTEYLFDDAPQVFEKRGKWGNFEKQKRFMVAKKRSADPTRELRYLNGPNQNDYYTLSHLLSNQREPDVPLYHRLIL</sequence>
<feature type="signal peptide" evidence="1">
    <location>
        <begin position="1"/>
        <end position="21"/>
    </location>
</feature>